<evidence type="ECO:0000313" key="2">
    <source>
        <dbReference type="EMBL" id="KYN14607.1"/>
    </source>
</evidence>
<feature type="domain" description="HAT C-terminal dimerisation" evidence="1">
    <location>
        <begin position="42"/>
        <end position="91"/>
    </location>
</feature>
<proteinExistence type="predicted"/>
<evidence type="ECO:0000259" key="1">
    <source>
        <dbReference type="Pfam" id="PF05699"/>
    </source>
</evidence>
<reference evidence="2 3" key="1">
    <citation type="submission" date="2015-09" db="EMBL/GenBank/DDBJ databases">
        <title>Trachymyrmex cornetzi WGS genome.</title>
        <authorList>
            <person name="Nygaard S."/>
            <person name="Hu H."/>
            <person name="Boomsma J."/>
            <person name="Zhang G."/>
        </authorList>
    </citation>
    <scope>NUCLEOTIDE SEQUENCE [LARGE SCALE GENOMIC DNA]</scope>
    <source>
        <strain evidence="2">Tcor2-1</strain>
        <tissue evidence="2">Whole body</tissue>
    </source>
</reference>
<keyword evidence="3" id="KW-1185">Reference proteome</keyword>
<dbReference type="Pfam" id="PF05699">
    <property type="entry name" value="Dimer_Tnp_hAT"/>
    <property type="match status" value="1"/>
</dbReference>
<dbReference type="PANTHER" id="PTHR45749:SF21">
    <property type="entry name" value="DUF4371 DOMAIN-CONTAINING PROTEIN"/>
    <property type="match status" value="1"/>
</dbReference>
<dbReference type="PANTHER" id="PTHR45749">
    <property type="match status" value="1"/>
</dbReference>
<sequence length="102" mass="11578">MFQRRAQNLKGRKIGSATLVNTYKALSYLINELAKSGFLEIFLNSAIALQILLTVPMSVVTTEAFFSKLKIIKNYLKNTMTQTRSCSLAMILKKKKRIGEQF</sequence>
<dbReference type="GO" id="GO:0046983">
    <property type="term" value="F:protein dimerization activity"/>
    <property type="evidence" value="ECO:0007669"/>
    <property type="project" value="InterPro"/>
</dbReference>
<organism evidence="2 3">
    <name type="scientific">Trachymyrmex cornetzi</name>
    <dbReference type="NCBI Taxonomy" id="471704"/>
    <lineage>
        <taxon>Eukaryota</taxon>
        <taxon>Metazoa</taxon>
        <taxon>Ecdysozoa</taxon>
        <taxon>Arthropoda</taxon>
        <taxon>Hexapoda</taxon>
        <taxon>Insecta</taxon>
        <taxon>Pterygota</taxon>
        <taxon>Neoptera</taxon>
        <taxon>Endopterygota</taxon>
        <taxon>Hymenoptera</taxon>
        <taxon>Apocrita</taxon>
        <taxon>Aculeata</taxon>
        <taxon>Formicoidea</taxon>
        <taxon>Formicidae</taxon>
        <taxon>Myrmicinae</taxon>
        <taxon>Trachymyrmex</taxon>
    </lineage>
</organism>
<dbReference type="STRING" id="471704.A0A151IZR3"/>
<dbReference type="Proteomes" id="UP000078492">
    <property type="component" value="Unassembled WGS sequence"/>
</dbReference>
<evidence type="ECO:0000313" key="3">
    <source>
        <dbReference type="Proteomes" id="UP000078492"/>
    </source>
</evidence>
<dbReference type="AlphaFoldDB" id="A0A151IZR3"/>
<accession>A0A151IZR3</accession>
<gene>
    <name evidence="2" type="ORF">ALC57_13181</name>
</gene>
<dbReference type="InterPro" id="IPR008906">
    <property type="entry name" value="HATC_C_dom"/>
</dbReference>
<dbReference type="EMBL" id="KQ980673">
    <property type="protein sequence ID" value="KYN14607.1"/>
    <property type="molecule type" value="Genomic_DNA"/>
</dbReference>
<protein>
    <recommendedName>
        <fullName evidence="1">HAT C-terminal dimerisation domain-containing protein</fullName>
    </recommendedName>
</protein>
<name>A0A151IZR3_9HYME</name>